<dbReference type="InterPro" id="IPR037301">
    <property type="entry name" value="Tollip_C2"/>
</dbReference>
<dbReference type="Gene3D" id="1.10.8.10">
    <property type="entry name" value="DNA helicase RuvA subunit, C-terminal domain"/>
    <property type="match status" value="1"/>
</dbReference>
<evidence type="ECO:0000313" key="8">
    <source>
        <dbReference type="Ensembl" id="ENSEBUP00000009970.1"/>
    </source>
</evidence>
<reference evidence="8" key="1">
    <citation type="submission" date="2025-08" db="UniProtKB">
        <authorList>
            <consortium name="Ensembl"/>
        </authorList>
    </citation>
    <scope>IDENTIFICATION</scope>
</reference>
<dbReference type="SMART" id="SM00546">
    <property type="entry name" value="CUE"/>
    <property type="match status" value="1"/>
</dbReference>
<feature type="domain" description="CUE" evidence="7">
    <location>
        <begin position="223"/>
        <end position="266"/>
    </location>
</feature>
<keyword evidence="3" id="KW-0391">Immunity</keyword>
<dbReference type="InterPro" id="IPR035892">
    <property type="entry name" value="C2_domain_sf"/>
</dbReference>
<evidence type="ECO:0000256" key="2">
    <source>
        <dbReference type="ARBA" id="ARBA00022588"/>
    </source>
</evidence>
<dbReference type="GO" id="GO:0030178">
    <property type="term" value="P:negative regulation of Wnt signaling pathway"/>
    <property type="evidence" value="ECO:0007669"/>
    <property type="project" value="Ensembl"/>
</dbReference>
<evidence type="ECO:0000259" key="6">
    <source>
        <dbReference type="PROSITE" id="PS50004"/>
    </source>
</evidence>
<dbReference type="PANTHER" id="PTHR16461">
    <property type="entry name" value="TOLL-INTERACTING PROTEIN"/>
    <property type="match status" value="1"/>
</dbReference>
<dbReference type="OMA" id="IYIQIFD"/>
<dbReference type="SUPFAM" id="SSF49562">
    <property type="entry name" value="C2 domain (Calcium/lipid-binding domain, CaLB)"/>
    <property type="match status" value="1"/>
</dbReference>
<dbReference type="Proteomes" id="UP000694388">
    <property type="component" value="Unplaced"/>
</dbReference>
<feature type="domain" description="C2" evidence="6">
    <location>
        <begin position="25"/>
        <end position="148"/>
    </location>
</feature>
<dbReference type="FunFam" id="2.60.40.150:FF:000055">
    <property type="entry name" value="Toll-interacting protein-like Protein"/>
    <property type="match status" value="1"/>
</dbReference>
<evidence type="ECO:0000256" key="4">
    <source>
        <dbReference type="ARBA" id="ARBA00023006"/>
    </source>
</evidence>
<dbReference type="Pfam" id="PF00168">
    <property type="entry name" value="C2"/>
    <property type="match status" value="1"/>
</dbReference>
<dbReference type="GO" id="GO:0006954">
    <property type="term" value="P:inflammatory response"/>
    <property type="evidence" value="ECO:0007669"/>
    <property type="project" value="UniProtKB-KW"/>
</dbReference>
<comment type="similarity">
    <text evidence="1">Belongs to the tollip family.</text>
</comment>
<name>A0A8C4Q4Q1_EPTBU</name>
<proteinExistence type="inferred from homology"/>
<evidence type="ECO:0000256" key="3">
    <source>
        <dbReference type="ARBA" id="ARBA00022859"/>
    </source>
</evidence>
<dbReference type="GO" id="GO:0043130">
    <property type="term" value="F:ubiquitin binding"/>
    <property type="evidence" value="ECO:0007669"/>
    <property type="project" value="InterPro"/>
</dbReference>
<dbReference type="Pfam" id="PF02845">
    <property type="entry name" value="CUE"/>
    <property type="match status" value="1"/>
</dbReference>
<dbReference type="PANTHER" id="PTHR16461:SF5">
    <property type="entry name" value="TOLL-INTERACTING PROTEIN"/>
    <property type="match status" value="1"/>
</dbReference>
<protein>
    <submittedName>
        <fullName evidence="8">Toll interacting protein</fullName>
    </submittedName>
</protein>
<dbReference type="AlphaFoldDB" id="A0A8C4Q4Q1"/>
<evidence type="ECO:0000256" key="5">
    <source>
        <dbReference type="ARBA" id="ARBA00023198"/>
    </source>
</evidence>
<dbReference type="Gene3D" id="2.60.40.150">
    <property type="entry name" value="C2 domain"/>
    <property type="match status" value="1"/>
</dbReference>
<dbReference type="CDD" id="cd04016">
    <property type="entry name" value="C2_Tollip"/>
    <property type="match status" value="1"/>
</dbReference>
<keyword evidence="2" id="KW-0399">Innate immunity</keyword>
<dbReference type="GO" id="GO:0005737">
    <property type="term" value="C:cytoplasm"/>
    <property type="evidence" value="ECO:0007669"/>
    <property type="project" value="TreeGrafter"/>
</dbReference>
<dbReference type="InterPro" id="IPR009060">
    <property type="entry name" value="UBA-like_sf"/>
</dbReference>
<keyword evidence="9" id="KW-1185">Reference proteome</keyword>
<keyword evidence="5" id="KW-0395">Inflammatory response</keyword>
<dbReference type="GO" id="GO:0006511">
    <property type="term" value="P:ubiquitin-dependent protein catabolic process"/>
    <property type="evidence" value="ECO:0007669"/>
    <property type="project" value="TreeGrafter"/>
</dbReference>
<dbReference type="InterPro" id="IPR000008">
    <property type="entry name" value="C2_dom"/>
</dbReference>
<dbReference type="PROSITE" id="PS51140">
    <property type="entry name" value="CUE"/>
    <property type="match status" value="1"/>
</dbReference>
<dbReference type="GeneTree" id="ENSGT00390000013104"/>
<reference evidence="8" key="2">
    <citation type="submission" date="2025-09" db="UniProtKB">
        <authorList>
            <consortium name="Ensembl"/>
        </authorList>
    </citation>
    <scope>IDENTIFICATION</scope>
</reference>
<organism evidence="8 9">
    <name type="scientific">Eptatretus burgeri</name>
    <name type="common">Inshore hagfish</name>
    <dbReference type="NCBI Taxonomy" id="7764"/>
    <lineage>
        <taxon>Eukaryota</taxon>
        <taxon>Metazoa</taxon>
        <taxon>Chordata</taxon>
        <taxon>Craniata</taxon>
        <taxon>Vertebrata</taxon>
        <taxon>Cyclostomata</taxon>
        <taxon>Myxini</taxon>
        <taxon>Myxiniformes</taxon>
        <taxon>Myxinidae</taxon>
        <taxon>Eptatretinae</taxon>
        <taxon>Eptatretus</taxon>
    </lineage>
</organism>
<dbReference type="InterPro" id="IPR003892">
    <property type="entry name" value="CUE"/>
</dbReference>
<dbReference type="PROSITE" id="PS50004">
    <property type="entry name" value="C2"/>
    <property type="match status" value="1"/>
</dbReference>
<dbReference type="GO" id="GO:0006914">
    <property type="term" value="P:autophagy"/>
    <property type="evidence" value="ECO:0007669"/>
    <property type="project" value="UniProtKB-KW"/>
</dbReference>
<evidence type="ECO:0000259" key="7">
    <source>
        <dbReference type="PROSITE" id="PS51140"/>
    </source>
</evidence>
<evidence type="ECO:0000313" key="9">
    <source>
        <dbReference type="Proteomes" id="UP000694388"/>
    </source>
</evidence>
<evidence type="ECO:0000256" key="1">
    <source>
        <dbReference type="ARBA" id="ARBA00009278"/>
    </source>
</evidence>
<sequence>MTTMNTGRGQVFLGELPVDFLRLVPSPQQSQSIKDEHAAQRLSGGGGGGRLSITAVQAKLAKNYGVTRMDPYCRLRVGHAVYETPTDYNGARTPRWGKVLQCAVPPGVDSFYIEIFDERAFSLDDRIAWAHVVIPESVRMGTVSDDWYCLSGRQGTDKEGMINLVMQYSALPGAVFGAGQQVVLLPHVFCPGVGYLPAPGIYPPAVSAAVPNPQLQVAAPQTPSPEDLQALQDLFPSLSVEVISSVMTASGGNRERAANSLLQMTETT</sequence>
<keyword evidence="4" id="KW-0072">Autophagy</keyword>
<dbReference type="Ensembl" id="ENSEBUT00000010505.1">
    <property type="protein sequence ID" value="ENSEBUP00000009970.1"/>
    <property type="gene ID" value="ENSEBUG00000006409.1"/>
</dbReference>
<dbReference type="GO" id="GO:0031624">
    <property type="term" value="F:ubiquitin conjugating enzyme binding"/>
    <property type="evidence" value="ECO:0007669"/>
    <property type="project" value="TreeGrafter"/>
</dbReference>
<dbReference type="GO" id="GO:0045087">
    <property type="term" value="P:innate immune response"/>
    <property type="evidence" value="ECO:0007669"/>
    <property type="project" value="UniProtKB-KW"/>
</dbReference>
<accession>A0A8C4Q4Q1</accession>
<dbReference type="SUPFAM" id="SSF46934">
    <property type="entry name" value="UBA-like"/>
    <property type="match status" value="1"/>
</dbReference>